<feature type="transmembrane region" description="Helical" evidence="7">
    <location>
        <begin position="86"/>
        <end position="108"/>
    </location>
</feature>
<dbReference type="SUPFAM" id="SSF161098">
    <property type="entry name" value="MetI-like"/>
    <property type="match status" value="1"/>
</dbReference>
<protein>
    <submittedName>
        <fullName evidence="9">Xylose ABC transporter</fullName>
    </submittedName>
</protein>
<evidence type="ECO:0000256" key="6">
    <source>
        <dbReference type="ARBA" id="ARBA00023136"/>
    </source>
</evidence>
<dbReference type="Pfam" id="PF00528">
    <property type="entry name" value="BPD_transp_1"/>
    <property type="match status" value="1"/>
</dbReference>
<keyword evidence="3" id="KW-1003">Cell membrane</keyword>
<feature type="transmembrane region" description="Helical" evidence="7">
    <location>
        <begin position="161"/>
        <end position="181"/>
    </location>
</feature>
<gene>
    <name evidence="9" type="ORF">JCM21531_3854</name>
</gene>
<comment type="subcellular location">
    <subcellularLocation>
        <location evidence="1 7">Cell membrane</location>
        <topology evidence="1 7">Multi-pass membrane protein</topology>
    </subcellularLocation>
</comment>
<organism evidence="9 10">
    <name type="scientific">Acetivibrio straminisolvens JCM 21531</name>
    <dbReference type="NCBI Taxonomy" id="1294263"/>
    <lineage>
        <taxon>Bacteria</taxon>
        <taxon>Bacillati</taxon>
        <taxon>Bacillota</taxon>
        <taxon>Clostridia</taxon>
        <taxon>Eubacteriales</taxon>
        <taxon>Oscillospiraceae</taxon>
        <taxon>Acetivibrio</taxon>
    </lineage>
</organism>
<evidence type="ECO:0000256" key="7">
    <source>
        <dbReference type="RuleBase" id="RU363032"/>
    </source>
</evidence>
<dbReference type="InterPro" id="IPR035906">
    <property type="entry name" value="MetI-like_sf"/>
</dbReference>
<comment type="similarity">
    <text evidence="7">Belongs to the binding-protein-dependent transport system permease family.</text>
</comment>
<name>W4VA10_9FIRM</name>
<evidence type="ECO:0000313" key="9">
    <source>
        <dbReference type="EMBL" id="GAE90260.1"/>
    </source>
</evidence>
<dbReference type="Gene3D" id="1.10.3720.10">
    <property type="entry name" value="MetI-like"/>
    <property type="match status" value="1"/>
</dbReference>
<feature type="domain" description="ABC transmembrane type-1" evidence="8">
    <location>
        <begin position="90"/>
        <end position="281"/>
    </location>
</feature>
<dbReference type="PANTHER" id="PTHR43744:SF8">
    <property type="entry name" value="SN-GLYCEROL-3-PHOSPHATE TRANSPORT SYSTEM PERMEASE PROTEIN UGPE"/>
    <property type="match status" value="1"/>
</dbReference>
<feature type="transmembrane region" description="Helical" evidence="7">
    <location>
        <begin position="260"/>
        <end position="280"/>
    </location>
</feature>
<accession>W4VA10</accession>
<keyword evidence="10" id="KW-1185">Reference proteome</keyword>
<evidence type="ECO:0000256" key="3">
    <source>
        <dbReference type="ARBA" id="ARBA00022475"/>
    </source>
</evidence>
<dbReference type="EMBL" id="BAVR01000061">
    <property type="protein sequence ID" value="GAE90260.1"/>
    <property type="molecule type" value="Genomic_DNA"/>
</dbReference>
<comment type="caution">
    <text evidence="9">The sequence shown here is derived from an EMBL/GenBank/DDBJ whole genome shotgun (WGS) entry which is preliminary data.</text>
</comment>
<evidence type="ECO:0000256" key="5">
    <source>
        <dbReference type="ARBA" id="ARBA00022989"/>
    </source>
</evidence>
<evidence type="ECO:0000256" key="1">
    <source>
        <dbReference type="ARBA" id="ARBA00004651"/>
    </source>
</evidence>
<feature type="transmembrane region" description="Helical" evidence="7">
    <location>
        <begin position="129"/>
        <end position="149"/>
    </location>
</feature>
<dbReference type="InterPro" id="IPR000515">
    <property type="entry name" value="MetI-like"/>
</dbReference>
<evidence type="ECO:0000256" key="2">
    <source>
        <dbReference type="ARBA" id="ARBA00022448"/>
    </source>
</evidence>
<dbReference type="PROSITE" id="PS50928">
    <property type="entry name" value="ABC_TM1"/>
    <property type="match status" value="1"/>
</dbReference>
<dbReference type="GO" id="GO:0005886">
    <property type="term" value="C:plasma membrane"/>
    <property type="evidence" value="ECO:0007669"/>
    <property type="project" value="UniProtKB-SubCell"/>
</dbReference>
<dbReference type="PANTHER" id="PTHR43744">
    <property type="entry name" value="ABC TRANSPORTER PERMEASE PROTEIN MG189-RELATED-RELATED"/>
    <property type="match status" value="1"/>
</dbReference>
<dbReference type="STRING" id="1294263.JCM21531_3854"/>
<dbReference type="AlphaFoldDB" id="W4VA10"/>
<evidence type="ECO:0000313" key="10">
    <source>
        <dbReference type="Proteomes" id="UP000019109"/>
    </source>
</evidence>
<proteinExistence type="inferred from homology"/>
<reference evidence="9" key="1">
    <citation type="journal article" date="2014" name="Genome Announc.">
        <title>Draft Genome Sequence of Clostridium straminisolvens Strain JCM 21531T, Isolated from a Cellulose-Degrading Bacterial Community.</title>
        <authorList>
            <person name="Yuki M."/>
            <person name="Oshima K."/>
            <person name="Suda W."/>
            <person name="Sakamoto M."/>
            <person name="Kitamura K."/>
            <person name="Iida T."/>
            <person name="Hattori M."/>
            <person name="Ohkuma M."/>
        </authorList>
    </citation>
    <scope>NUCLEOTIDE SEQUENCE [LARGE SCALE GENOMIC DNA]</scope>
    <source>
        <strain evidence="9">JCM 21531</strain>
    </source>
</reference>
<keyword evidence="2 7" id="KW-0813">Transport</keyword>
<dbReference type="Proteomes" id="UP000019109">
    <property type="component" value="Unassembled WGS sequence"/>
</dbReference>
<evidence type="ECO:0000256" key="4">
    <source>
        <dbReference type="ARBA" id="ARBA00022692"/>
    </source>
</evidence>
<keyword evidence="6 7" id="KW-0472">Membrane</keyword>
<keyword evidence="5 7" id="KW-1133">Transmembrane helix</keyword>
<feature type="transmembrane region" description="Helical" evidence="7">
    <location>
        <begin position="29"/>
        <end position="50"/>
    </location>
</feature>
<evidence type="ECO:0000259" key="8">
    <source>
        <dbReference type="PROSITE" id="PS50928"/>
    </source>
</evidence>
<feature type="transmembrane region" description="Helical" evidence="7">
    <location>
        <begin position="202"/>
        <end position="224"/>
    </location>
</feature>
<sequence length="296" mass="32817">MDKEIKAVANEFHTPTKAIVRKKIKFSSILTYTVLGIWAAVNIFPLYWMFTFSLKSNKEIFGDNIIGLPKEWLFSNYKNALTKGNMALYMLNSAIVTGITIILTLIIASMATYALTRLVWKGRKTVNNIIMLGLTIPIHAAILPVYLILDKLKMLNSYQALIIPYTAFGLAMSIMICNGFIVNIPKELDEAACIDGCSVYGIFFRIILPLMKPALSTVAIFTFLSCWNELMFANILIDDAKYRTISVGIQTLSGTHTTEWGPIGAALVIATFPTLILYSFMSTKIQKSLTAGAVKG</sequence>
<dbReference type="GO" id="GO:0055085">
    <property type="term" value="P:transmembrane transport"/>
    <property type="evidence" value="ECO:0007669"/>
    <property type="project" value="InterPro"/>
</dbReference>
<dbReference type="CDD" id="cd06261">
    <property type="entry name" value="TM_PBP2"/>
    <property type="match status" value="1"/>
</dbReference>
<keyword evidence="4 7" id="KW-0812">Transmembrane</keyword>